<dbReference type="GO" id="GO:0030975">
    <property type="term" value="F:thiamine binding"/>
    <property type="evidence" value="ECO:0007669"/>
    <property type="project" value="UniProtKB-UniRule"/>
</dbReference>
<evidence type="ECO:0000256" key="2">
    <source>
        <dbReference type="ARBA" id="ARBA00006785"/>
    </source>
</evidence>
<dbReference type="InterPro" id="IPR036759">
    <property type="entry name" value="TPK_catalytic_sf"/>
</dbReference>
<accession>A0A9P8PYG8</accession>
<proteinExistence type="inferred from homology"/>
<dbReference type="InterPro" id="IPR007371">
    <property type="entry name" value="TPK_catalytic"/>
</dbReference>
<comment type="catalytic activity">
    <reaction evidence="7">
        <text>thiamine + ATP = thiamine diphosphate + AMP + H(+)</text>
        <dbReference type="Rhea" id="RHEA:11576"/>
        <dbReference type="ChEBI" id="CHEBI:15378"/>
        <dbReference type="ChEBI" id="CHEBI:18385"/>
        <dbReference type="ChEBI" id="CHEBI:30616"/>
        <dbReference type="ChEBI" id="CHEBI:58937"/>
        <dbReference type="ChEBI" id="CHEBI:456215"/>
    </reaction>
</comment>
<feature type="domain" description="Thiamin pyrophosphokinase thiamin-binding" evidence="8">
    <location>
        <begin position="237"/>
        <end position="305"/>
    </location>
</feature>
<dbReference type="PANTHER" id="PTHR13622">
    <property type="entry name" value="THIAMIN PYROPHOSPHOKINASE"/>
    <property type="match status" value="1"/>
</dbReference>
<evidence type="ECO:0000256" key="5">
    <source>
        <dbReference type="ARBA" id="ARBA00022777"/>
    </source>
</evidence>
<dbReference type="CDD" id="cd07995">
    <property type="entry name" value="TPK"/>
    <property type="match status" value="1"/>
</dbReference>
<evidence type="ECO:0000256" key="3">
    <source>
        <dbReference type="ARBA" id="ARBA00022679"/>
    </source>
</evidence>
<dbReference type="InterPro" id="IPR007373">
    <property type="entry name" value="Thiamin_PyroPKinase_B1-bd"/>
</dbReference>
<dbReference type="GO" id="GO:0006772">
    <property type="term" value="P:thiamine metabolic process"/>
    <property type="evidence" value="ECO:0007669"/>
    <property type="project" value="InterPro"/>
</dbReference>
<comment type="caution">
    <text evidence="9">The sequence shown here is derived from an EMBL/GenBank/DDBJ whole genome shotgun (WGS) entry which is preliminary data.</text>
</comment>
<dbReference type="PIRSF" id="PIRSF031057">
    <property type="entry name" value="Thiamin_pyrophosphokinase"/>
    <property type="match status" value="1"/>
</dbReference>
<dbReference type="NCBIfam" id="TIGR01378">
    <property type="entry name" value="thi_PPkinase"/>
    <property type="match status" value="1"/>
</dbReference>
<reference evidence="9" key="1">
    <citation type="journal article" date="2021" name="Open Biol.">
        <title>Shared evolutionary footprints suggest mitochondrial oxidative damage underlies multiple complex I losses in fungi.</title>
        <authorList>
            <person name="Schikora-Tamarit M.A."/>
            <person name="Marcet-Houben M."/>
            <person name="Nosek J."/>
            <person name="Gabaldon T."/>
        </authorList>
    </citation>
    <scope>NUCLEOTIDE SEQUENCE</scope>
    <source>
        <strain evidence="9">CBS6341</strain>
    </source>
</reference>
<evidence type="ECO:0000256" key="7">
    <source>
        <dbReference type="PIRNR" id="PIRNR031057"/>
    </source>
</evidence>
<dbReference type="SUPFAM" id="SSF63862">
    <property type="entry name" value="Thiamin pyrophosphokinase, substrate-binding domain"/>
    <property type="match status" value="1"/>
</dbReference>
<dbReference type="GO" id="GO:0016301">
    <property type="term" value="F:kinase activity"/>
    <property type="evidence" value="ECO:0007669"/>
    <property type="project" value="UniProtKB-UniRule"/>
</dbReference>
<name>A0A9P8PYG8_9ASCO</name>
<sequence>MRLNYFNNLNNEYSIDIYLIMTFPKNHVIENEEKIRVQKPQGSNVVNLDIVFNPISPHNNALIILNQSISIVNFLKVWEHYRLKICADGGANRLFDFFSKDEDRKNHLPDYIIGDFDSLRDDVKRWYESHGVKTIKQSTQYATDLNKCLDFVEIYYDGMVNSLAIENINDYDGILKLHAQIKRKGSKIDVLILGGIDGRFDHTIHSISLLLKLSDLNPNLSAFFITFTDLIFLIPKGSNSIEFNTIQSFHGSNCGLLPLGGPVVLSTSGLKWDVKNWESSIKGAVSSSNRIVGDSRFLINTNDDLVLSIELDYDKISNYE</sequence>
<dbReference type="EC" id="2.7.6.2" evidence="7"/>
<evidence type="ECO:0000256" key="6">
    <source>
        <dbReference type="ARBA" id="ARBA00022840"/>
    </source>
</evidence>
<keyword evidence="3 7" id="KW-0808">Transferase</keyword>
<comment type="similarity">
    <text evidence="2 7">Belongs to the thiamine pyrophosphokinase family.</text>
</comment>
<keyword evidence="4 7" id="KW-0547">Nucleotide-binding</keyword>
<dbReference type="OrthoDB" id="25149at2759"/>
<dbReference type="InterPro" id="IPR016966">
    <property type="entry name" value="Thiamin_pyrophosphokinase_euk"/>
</dbReference>
<dbReference type="PANTHER" id="PTHR13622:SF8">
    <property type="entry name" value="THIAMIN PYROPHOSPHOKINASE 1"/>
    <property type="match status" value="1"/>
</dbReference>
<dbReference type="GO" id="GO:0004788">
    <property type="term" value="F:thiamine diphosphokinase activity"/>
    <property type="evidence" value="ECO:0007669"/>
    <property type="project" value="UniProtKB-UniRule"/>
</dbReference>
<keyword evidence="5 7" id="KW-0418">Kinase</keyword>
<dbReference type="InterPro" id="IPR006282">
    <property type="entry name" value="Thi_PPkinase"/>
</dbReference>
<comment type="pathway">
    <text evidence="1 7">Cofactor biosynthesis; thiamine diphosphate biosynthesis; thiamine diphosphate from thiamine: step 1/1.</text>
</comment>
<evidence type="ECO:0000259" key="8">
    <source>
        <dbReference type="SMART" id="SM00983"/>
    </source>
</evidence>
<evidence type="ECO:0000256" key="1">
    <source>
        <dbReference type="ARBA" id="ARBA00005078"/>
    </source>
</evidence>
<gene>
    <name evidence="9" type="ORF">WICMUC_000892</name>
</gene>
<dbReference type="Pfam" id="PF04265">
    <property type="entry name" value="TPK_B1_binding"/>
    <property type="match status" value="1"/>
</dbReference>
<dbReference type="InterPro" id="IPR036371">
    <property type="entry name" value="TPK_B1-bd_sf"/>
</dbReference>
<dbReference type="Pfam" id="PF04263">
    <property type="entry name" value="TPK_catalytic"/>
    <property type="match status" value="1"/>
</dbReference>
<dbReference type="Gene3D" id="3.40.50.10240">
    <property type="entry name" value="Thiamin pyrophosphokinase, catalytic domain"/>
    <property type="match status" value="1"/>
</dbReference>
<evidence type="ECO:0000256" key="4">
    <source>
        <dbReference type="ARBA" id="ARBA00022741"/>
    </source>
</evidence>
<dbReference type="GO" id="GO:0005524">
    <property type="term" value="F:ATP binding"/>
    <property type="evidence" value="ECO:0007669"/>
    <property type="project" value="UniProtKB-UniRule"/>
</dbReference>
<reference evidence="9" key="2">
    <citation type="submission" date="2021-01" db="EMBL/GenBank/DDBJ databases">
        <authorList>
            <person name="Schikora-Tamarit M.A."/>
        </authorList>
    </citation>
    <scope>NUCLEOTIDE SEQUENCE</scope>
    <source>
        <strain evidence="9">CBS6341</strain>
    </source>
</reference>
<dbReference type="EMBL" id="JAEUBF010000268">
    <property type="protein sequence ID" value="KAH3679559.1"/>
    <property type="molecule type" value="Genomic_DNA"/>
</dbReference>
<protein>
    <recommendedName>
        <fullName evidence="7">Thiamine pyrophosphokinase</fullName>
        <ecNumber evidence="7">2.7.6.2</ecNumber>
    </recommendedName>
</protein>
<organism evidence="9 10">
    <name type="scientific">Wickerhamomyces mucosus</name>
    <dbReference type="NCBI Taxonomy" id="1378264"/>
    <lineage>
        <taxon>Eukaryota</taxon>
        <taxon>Fungi</taxon>
        <taxon>Dikarya</taxon>
        <taxon>Ascomycota</taxon>
        <taxon>Saccharomycotina</taxon>
        <taxon>Saccharomycetes</taxon>
        <taxon>Phaffomycetales</taxon>
        <taxon>Wickerhamomycetaceae</taxon>
        <taxon>Wickerhamomyces</taxon>
    </lineage>
</organism>
<dbReference type="Proteomes" id="UP000769528">
    <property type="component" value="Unassembled WGS sequence"/>
</dbReference>
<dbReference type="SUPFAM" id="SSF63999">
    <property type="entry name" value="Thiamin pyrophosphokinase, catalytic domain"/>
    <property type="match status" value="1"/>
</dbReference>
<evidence type="ECO:0000313" key="9">
    <source>
        <dbReference type="EMBL" id="KAH3679559.1"/>
    </source>
</evidence>
<dbReference type="GO" id="GO:0009229">
    <property type="term" value="P:thiamine diphosphate biosynthetic process"/>
    <property type="evidence" value="ECO:0007669"/>
    <property type="project" value="UniProtKB-UniRule"/>
</dbReference>
<keyword evidence="6 7" id="KW-0067">ATP-binding</keyword>
<dbReference type="AlphaFoldDB" id="A0A9P8PYG8"/>
<keyword evidence="10" id="KW-1185">Reference proteome</keyword>
<evidence type="ECO:0000313" key="10">
    <source>
        <dbReference type="Proteomes" id="UP000769528"/>
    </source>
</evidence>
<dbReference type="Gene3D" id="2.60.120.320">
    <property type="entry name" value="Thiamin pyrophosphokinase, thiamin-binding domain"/>
    <property type="match status" value="1"/>
</dbReference>
<dbReference type="SMART" id="SM00983">
    <property type="entry name" value="TPK_B1_binding"/>
    <property type="match status" value="1"/>
</dbReference>